<feature type="compositionally biased region" description="Low complexity" evidence="4">
    <location>
        <begin position="449"/>
        <end position="458"/>
    </location>
</feature>
<dbReference type="GO" id="GO:0005524">
    <property type="term" value="F:ATP binding"/>
    <property type="evidence" value="ECO:0007669"/>
    <property type="project" value="UniProtKB-KW"/>
</dbReference>
<dbReference type="PANTHER" id="PTHR12169:SF29">
    <property type="entry name" value="AFG1-LIKE ATPASE FAMILY PROTEIN"/>
    <property type="match status" value="1"/>
</dbReference>
<feature type="compositionally biased region" description="Basic and acidic residues" evidence="4">
    <location>
        <begin position="383"/>
        <end position="401"/>
    </location>
</feature>
<proteinExistence type="inferred from homology"/>
<dbReference type="Gene3D" id="3.40.50.300">
    <property type="entry name" value="P-loop containing nucleotide triphosphate hydrolases"/>
    <property type="match status" value="1"/>
</dbReference>
<reference evidence="5 6" key="1">
    <citation type="journal article" date="2024" name="Nat. Commun.">
        <title>Phylogenomics reveals the evolutionary origins of lichenization in chlorophyte algae.</title>
        <authorList>
            <person name="Puginier C."/>
            <person name="Libourel C."/>
            <person name="Otte J."/>
            <person name="Skaloud P."/>
            <person name="Haon M."/>
            <person name="Grisel S."/>
            <person name="Petersen M."/>
            <person name="Berrin J.G."/>
            <person name="Delaux P.M."/>
            <person name="Dal Grande F."/>
            <person name="Keller J."/>
        </authorList>
    </citation>
    <scope>NUCLEOTIDE SEQUENCE [LARGE SCALE GENOMIC DNA]</scope>
    <source>
        <strain evidence="5 6">SAG 245.80</strain>
    </source>
</reference>
<comment type="similarity">
    <text evidence="1">Belongs to the AFG1 ATPase family.</text>
</comment>
<dbReference type="NCBIfam" id="NF040713">
    <property type="entry name" value="ZapE"/>
    <property type="match status" value="1"/>
</dbReference>
<name>A0AAW1SEI8_9CHLO</name>
<dbReference type="InterPro" id="IPR027417">
    <property type="entry name" value="P-loop_NTPase"/>
</dbReference>
<feature type="region of interest" description="Disordered" evidence="4">
    <location>
        <begin position="383"/>
        <end position="403"/>
    </location>
</feature>
<dbReference type="SUPFAM" id="SSF52540">
    <property type="entry name" value="P-loop containing nucleoside triphosphate hydrolases"/>
    <property type="match status" value="1"/>
</dbReference>
<accession>A0AAW1SEI8</accession>
<dbReference type="GO" id="GO:0005739">
    <property type="term" value="C:mitochondrion"/>
    <property type="evidence" value="ECO:0007669"/>
    <property type="project" value="TreeGrafter"/>
</dbReference>
<evidence type="ECO:0000313" key="5">
    <source>
        <dbReference type="EMBL" id="KAK9844048.1"/>
    </source>
</evidence>
<keyword evidence="2" id="KW-0547">Nucleotide-binding</keyword>
<dbReference type="Pfam" id="PF03969">
    <property type="entry name" value="AFG1_ATPase"/>
    <property type="match status" value="1"/>
</dbReference>
<keyword evidence="6" id="KW-1185">Reference proteome</keyword>
<evidence type="ECO:0000256" key="4">
    <source>
        <dbReference type="SAM" id="MobiDB-lite"/>
    </source>
</evidence>
<evidence type="ECO:0000256" key="1">
    <source>
        <dbReference type="ARBA" id="ARBA00010322"/>
    </source>
</evidence>
<protein>
    <recommendedName>
        <fullName evidence="7">AFG1-like ATPase</fullName>
    </recommendedName>
</protein>
<sequence>MVLRRLSLAHPAEAGPLAQYRKNRFAGVYRKDPRQETTVLALQRLYEELCACYCVGRPRRRGSGLTLSDHVGASQKEQHAWWQSIFGGRSSPAHSRPPRGLYMWGGVGTGKTMLMDLLAASAPPEFQLRRLTFHEFMLHEVHGRLFRHQHIADPLAAVADRLMCDMRVLCLDEFFVTDVADATILARLFGYLWDRGLVLVATSNRAPEGLYKNGLQRDLFLPFIDRLGRETRVHDISSSIDYRRLAHHSQGLYFTPGNCEDPHAELAASFRMLAAACLEDAAPARVQVAMGRHLDVPHTSGGVCMFTFEELCGRPVAAADYIALANRFHTVAVEGVPEFSGATRSQAYRFLTLVDVLYEHRVRLVCSAAVEPTELFTHIHTQAESREQAERGEADDPRDVVDDNLGFSKDRCVSRLTDMQSLSYLTAHARKHSPNLLLALEEVAQKAEAVGAAGGAAADRPQEPEEPSMEDARAATMAATG</sequence>
<dbReference type="AlphaFoldDB" id="A0AAW1SEI8"/>
<dbReference type="Proteomes" id="UP001445335">
    <property type="component" value="Unassembled WGS sequence"/>
</dbReference>
<evidence type="ECO:0008006" key="7">
    <source>
        <dbReference type="Google" id="ProtNLM"/>
    </source>
</evidence>
<dbReference type="PANTHER" id="PTHR12169">
    <property type="entry name" value="ATPASE N2B"/>
    <property type="match status" value="1"/>
</dbReference>
<evidence type="ECO:0000313" key="6">
    <source>
        <dbReference type="Proteomes" id="UP001445335"/>
    </source>
</evidence>
<comment type="caution">
    <text evidence="5">The sequence shown here is derived from an EMBL/GenBank/DDBJ whole genome shotgun (WGS) entry which is preliminary data.</text>
</comment>
<dbReference type="InterPro" id="IPR005654">
    <property type="entry name" value="ATPase_AFG1-like"/>
</dbReference>
<organism evidence="5 6">
    <name type="scientific">Elliptochloris bilobata</name>
    <dbReference type="NCBI Taxonomy" id="381761"/>
    <lineage>
        <taxon>Eukaryota</taxon>
        <taxon>Viridiplantae</taxon>
        <taxon>Chlorophyta</taxon>
        <taxon>core chlorophytes</taxon>
        <taxon>Trebouxiophyceae</taxon>
        <taxon>Trebouxiophyceae incertae sedis</taxon>
        <taxon>Elliptochloris clade</taxon>
        <taxon>Elliptochloris</taxon>
    </lineage>
</organism>
<feature type="region of interest" description="Disordered" evidence="4">
    <location>
        <begin position="449"/>
        <end position="481"/>
    </location>
</feature>
<dbReference type="GO" id="GO:0016887">
    <property type="term" value="F:ATP hydrolysis activity"/>
    <property type="evidence" value="ECO:0007669"/>
    <property type="project" value="InterPro"/>
</dbReference>
<gene>
    <name evidence="5" type="ORF">WJX81_002985</name>
</gene>
<evidence type="ECO:0000256" key="3">
    <source>
        <dbReference type="ARBA" id="ARBA00022840"/>
    </source>
</evidence>
<evidence type="ECO:0000256" key="2">
    <source>
        <dbReference type="ARBA" id="ARBA00022741"/>
    </source>
</evidence>
<dbReference type="EMBL" id="JALJOU010000004">
    <property type="protein sequence ID" value="KAK9844048.1"/>
    <property type="molecule type" value="Genomic_DNA"/>
</dbReference>
<keyword evidence="3" id="KW-0067">ATP-binding</keyword>